<keyword evidence="3" id="KW-1185">Reference proteome</keyword>
<dbReference type="Pfam" id="PF21549">
    <property type="entry name" value="PRDM2_PR"/>
    <property type="match status" value="1"/>
</dbReference>
<name>A0AAD8E9T5_DIPPU</name>
<feature type="domain" description="SET" evidence="1">
    <location>
        <begin position="62"/>
        <end position="121"/>
    </location>
</feature>
<proteinExistence type="predicted"/>
<dbReference type="GO" id="GO:0008170">
    <property type="term" value="F:N-methyltransferase activity"/>
    <property type="evidence" value="ECO:0007669"/>
    <property type="project" value="UniProtKB-ARBA"/>
</dbReference>
<gene>
    <name evidence="2" type="ORF">L9F63_003503</name>
</gene>
<dbReference type="CDD" id="cd10534">
    <property type="entry name" value="PR-SET_PRDM-like"/>
    <property type="match status" value="1"/>
</dbReference>
<dbReference type="GO" id="GO:0008757">
    <property type="term" value="F:S-adenosylmethionine-dependent methyltransferase activity"/>
    <property type="evidence" value="ECO:0007669"/>
    <property type="project" value="UniProtKB-ARBA"/>
</dbReference>
<organism evidence="2 3">
    <name type="scientific">Diploptera punctata</name>
    <name type="common">Pacific beetle cockroach</name>
    <dbReference type="NCBI Taxonomy" id="6984"/>
    <lineage>
        <taxon>Eukaryota</taxon>
        <taxon>Metazoa</taxon>
        <taxon>Ecdysozoa</taxon>
        <taxon>Arthropoda</taxon>
        <taxon>Hexapoda</taxon>
        <taxon>Insecta</taxon>
        <taxon>Pterygota</taxon>
        <taxon>Neoptera</taxon>
        <taxon>Polyneoptera</taxon>
        <taxon>Dictyoptera</taxon>
        <taxon>Blattodea</taxon>
        <taxon>Blaberoidea</taxon>
        <taxon>Blaberidae</taxon>
        <taxon>Diplopterinae</taxon>
        <taxon>Diploptera</taxon>
    </lineage>
</organism>
<feature type="non-terminal residue" evidence="2">
    <location>
        <position position="185"/>
    </location>
</feature>
<dbReference type="AlphaFoldDB" id="A0AAD8E9T5"/>
<evidence type="ECO:0000259" key="1">
    <source>
        <dbReference type="Pfam" id="PF21549"/>
    </source>
</evidence>
<protein>
    <recommendedName>
        <fullName evidence="1">SET domain-containing protein</fullName>
    </recommendedName>
</protein>
<dbReference type="EMBL" id="JASPKZ010007822">
    <property type="protein sequence ID" value="KAJ9582161.1"/>
    <property type="molecule type" value="Genomic_DNA"/>
</dbReference>
<accession>A0AAD8E9T5</accession>
<evidence type="ECO:0000313" key="2">
    <source>
        <dbReference type="EMBL" id="KAJ9582161.1"/>
    </source>
</evidence>
<dbReference type="InterPro" id="IPR001214">
    <property type="entry name" value="SET_dom"/>
</dbReference>
<evidence type="ECO:0000313" key="3">
    <source>
        <dbReference type="Proteomes" id="UP001233999"/>
    </source>
</evidence>
<comment type="caution">
    <text evidence="2">The sequence shown here is derived from an EMBL/GenBank/DDBJ whole genome shotgun (WGS) entry which is preliminary data.</text>
</comment>
<dbReference type="Proteomes" id="UP001233999">
    <property type="component" value="Unassembled WGS sequence"/>
</dbReference>
<dbReference type="Gene3D" id="2.170.270.10">
    <property type="entry name" value="SET domain"/>
    <property type="match status" value="1"/>
</dbReference>
<reference evidence="2" key="2">
    <citation type="submission" date="2023-05" db="EMBL/GenBank/DDBJ databases">
        <authorList>
            <person name="Fouks B."/>
        </authorList>
    </citation>
    <scope>NUCLEOTIDE SEQUENCE</scope>
    <source>
        <strain evidence="2">Stay&amp;Tobe</strain>
        <tissue evidence="2">Testes</tissue>
    </source>
</reference>
<dbReference type="InterPro" id="IPR046341">
    <property type="entry name" value="SET_dom_sf"/>
</dbReference>
<dbReference type="GO" id="GO:0008276">
    <property type="term" value="F:protein methyltransferase activity"/>
    <property type="evidence" value="ECO:0007669"/>
    <property type="project" value="UniProtKB-ARBA"/>
</dbReference>
<reference evidence="2" key="1">
    <citation type="journal article" date="2023" name="IScience">
        <title>Live-bearing cockroach genome reveals convergent evolutionary mechanisms linked to viviparity in insects and beyond.</title>
        <authorList>
            <person name="Fouks B."/>
            <person name="Harrison M.C."/>
            <person name="Mikhailova A.A."/>
            <person name="Marchal E."/>
            <person name="English S."/>
            <person name="Carruthers M."/>
            <person name="Jennings E.C."/>
            <person name="Chiamaka E.L."/>
            <person name="Frigard R.A."/>
            <person name="Pippel M."/>
            <person name="Attardo G.M."/>
            <person name="Benoit J.B."/>
            <person name="Bornberg-Bauer E."/>
            <person name="Tobe S.S."/>
        </authorList>
    </citation>
    <scope>NUCLEOTIDE SEQUENCE</scope>
    <source>
        <strain evidence="2">Stay&amp;Tobe</strain>
    </source>
</reference>
<sequence>LLGLRYYPLGEGTWSSQKGSGAYSLEWTTSFQGRIDHVTLLSKSAEGNETKIRHRFGCYDEITEVDRRRVRHCNWVRFLRAASTYSDEVNLIGTKVKGEPIYEAVKSIPANSELVVYFLPERPEEVFFMPAVHYLRNSLYRRTMDTILEDLLALRDATHVHLDHEPAHNVNINTMLLPAGVSCPT</sequence>
<feature type="non-terminal residue" evidence="2">
    <location>
        <position position="1"/>
    </location>
</feature>